<evidence type="ECO:0000256" key="7">
    <source>
        <dbReference type="ARBA" id="ARBA00023061"/>
    </source>
</evidence>
<dbReference type="NCBIfam" id="TIGR01252">
    <property type="entry name" value="acetolac_decarb"/>
    <property type="match status" value="1"/>
</dbReference>
<dbReference type="Gene3D" id="3.30.1330.80">
    <property type="entry name" value="Hypothetical protein, similar to alpha- acetolactate decarboxylase, domain 2"/>
    <property type="match status" value="2"/>
</dbReference>
<organism evidence="10 11">
    <name type="scientific">Ruegeria meonggei</name>
    <dbReference type="NCBI Taxonomy" id="1446476"/>
    <lineage>
        <taxon>Bacteria</taxon>
        <taxon>Pseudomonadati</taxon>
        <taxon>Pseudomonadota</taxon>
        <taxon>Alphaproteobacteria</taxon>
        <taxon>Rhodobacterales</taxon>
        <taxon>Roseobacteraceae</taxon>
        <taxon>Ruegeria</taxon>
    </lineage>
</organism>
<keyword evidence="8 9" id="KW-0456">Lyase</keyword>
<comment type="catalytic activity">
    <reaction evidence="1 9">
        <text>(2S)-2-acetolactate + H(+) = (R)-acetoin + CO2</text>
        <dbReference type="Rhea" id="RHEA:21580"/>
        <dbReference type="ChEBI" id="CHEBI:15378"/>
        <dbReference type="ChEBI" id="CHEBI:15686"/>
        <dbReference type="ChEBI" id="CHEBI:16526"/>
        <dbReference type="ChEBI" id="CHEBI:58476"/>
        <dbReference type="EC" id="4.1.1.5"/>
    </reaction>
</comment>
<accession>A0A1X6ZN97</accession>
<keyword evidence="11" id="KW-1185">Reference proteome</keyword>
<evidence type="ECO:0000313" key="11">
    <source>
        <dbReference type="Proteomes" id="UP000193778"/>
    </source>
</evidence>
<dbReference type="Proteomes" id="UP000193778">
    <property type="component" value="Unassembled WGS sequence"/>
</dbReference>
<keyword evidence="6 9" id="KW-0210">Decarboxylase</keyword>
<evidence type="ECO:0000256" key="2">
    <source>
        <dbReference type="ARBA" id="ARBA00005170"/>
    </source>
</evidence>
<dbReference type="PANTHER" id="PTHR35524:SF1">
    <property type="entry name" value="ALPHA-ACETOLACTATE DECARBOXYLASE"/>
    <property type="match status" value="1"/>
</dbReference>
<dbReference type="CDD" id="cd17299">
    <property type="entry name" value="acetolactate_decarboxylase"/>
    <property type="match status" value="1"/>
</dbReference>
<evidence type="ECO:0000313" key="10">
    <source>
        <dbReference type="EMBL" id="SLN54517.1"/>
    </source>
</evidence>
<dbReference type="GO" id="GO:0045151">
    <property type="term" value="P:acetoin biosynthetic process"/>
    <property type="evidence" value="ECO:0007669"/>
    <property type="project" value="UniProtKB-UniRule"/>
</dbReference>
<reference evidence="11" key="1">
    <citation type="submission" date="2017-03" db="EMBL/GenBank/DDBJ databases">
        <authorList>
            <person name="Rodrigo-Torres L."/>
            <person name="Arahal R.D."/>
            <person name="Lucena T."/>
        </authorList>
    </citation>
    <scope>NUCLEOTIDE SEQUENCE [LARGE SCALE GENOMIC DNA]</scope>
    <source>
        <strain evidence="11">CECT 8411</strain>
    </source>
</reference>
<dbReference type="RefSeq" id="WP_085823156.1">
    <property type="nucleotide sequence ID" value="NZ_FWFP01000007.1"/>
</dbReference>
<proteinExistence type="inferred from homology"/>
<evidence type="ECO:0000256" key="4">
    <source>
        <dbReference type="ARBA" id="ARBA00013204"/>
    </source>
</evidence>
<dbReference type="AlphaFoldDB" id="A0A1X6ZN97"/>
<dbReference type="OrthoDB" id="8612680at2"/>
<keyword evidence="7 9" id="KW-0005">Acetoin biosynthesis</keyword>
<protein>
    <recommendedName>
        <fullName evidence="5 9">Alpha-acetolactate decarboxylase</fullName>
        <ecNumber evidence="4 9">4.1.1.5</ecNumber>
    </recommendedName>
</protein>
<gene>
    <name evidence="10" type="primary">alsD</name>
    <name evidence="10" type="ORF">RUM8411_02643</name>
</gene>
<evidence type="ECO:0000256" key="1">
    <source>
        <dbReference type="ARBA" id="ARBA00001784"/>
    </source>
</evidence>
<dbReference type="EC" id="4.1.1.5" evidence="4 9"/>
<dbReference type="SUPFAM" id="SSF117856">
    <property type="entry name" value="AF0104/ALDC/Ptd012-like"/>
    <property type="match status" value="1"/>
</dbReference>
<sequence length="264" mass="28896">MRQDKELTFATALASHSREQGFQSEKHAHEYYQASLLSAVVQGVYDGTVSIEQLLEHGNFGLGTFNALDGEMIVLDGVAYRLDGDGNASVASNNALTPYAGVINFEPAVIRSLDTETQKDALEAQLDALAEARNLFYAVRFIGNIKHIKYRNVLRQEKPYKPLLEVVKTQAEFELNNVEGTILGFRCPDYAVGIGVPGYHLQFISADLSKGGHVLDYTLNSGRIEIDHTSSLHLELPETRSFSDANLSAGTSADSILKAESNDT</sequence>
<dbReference type="InterPro" id="IPR005128">
    <property type="entry name" value="Acetolactate_a_deCO2ase"/>
</dbReference>
<evidence type="ECO:0000256" key="6">
    <source>
        <dbReference type="ARBA" id="ARBA00022793"/>
    </source>
</evidence>
<comment type="similarity">
    <text evidence="3 9">Belongs to the alpha-acetolactate decarboxylase family.</text>
</comment>
<dbReference type="GO" id="GO:0047605">
    <property type="term" value="F:acetolactate decarboxylase activity"/>
    <property type="evidence" value="ECO:0007669"/>
    <property type="project" value="UniProtKB-UniRule"/>
</dbReference>
<dbReference type="PANTHER" id="PTHR35524">
    <property type="entry name" value="ALPHA-ACETOLACTATE DECARBOXYLASE"/>
    <property type="match status" value="1"/>
</dbReference>
<dbReference type="PIRSF" id="PIRSF001332">
    <property type="entry name" value="Acetolac_decarb"/>
    <property type="match status" value="1"/>
</dbReference>
<evidence type="ECO:0000256" key="9">
    <source>
        <dbReference type="PIRNR" id="PIRNR001332"/>
    </source>
</evidence>
<evidence type="ECO:0000256" key="5">
    <source>
        <dbReference type="ARBA" id="ARBA00020164"/>
    </source>
</evidence>
<dbReference type="EMBL" id="FWFP01000007">
    <property type="protein sequence ID" value="SLN54517.1"/>
    <property type="molecule type" value="Genomic_DNA"/>
</dbReference>
<dbReference type="Pfam" id="PF03306">
    <property type="entry name" value="AAL_decarboxy"/>
    <property type="match status" value="1"/>
</dbReference>
<evidence type="ECO:0000256" key="3">
    <source>
        <dbReference type="ARBA" id="ARBA00007106"/>
    </source>
</evidence>
<dbReference type="UniPathway" id="UPA00626">
    <property type="reaction ID" value="UER00678"/>
</dbReference>
<comment type="pathway">
    <text evidence="2 9">Polyol metabolism; (R,R)-butane-2,3-diol biosynthesis; (R,R)-butane-2,3-diol from pyruvate: step 2/3.</text>
</comment>
<name>A0A1X6ZN97_9RHOB</name>
<evidence type="ECO:0000256" key="8">
    <source>
        <dbReference type="ARBA" id="ARBA00023239"/>
    </source>
</evidence>